<dbReference type="EMBL" id="WEIO01000004">
    <property type="protein sequence ID" value="KAB7706963.1"/>
    <property type="molecule type" value="Genomic_DNA"/>
</dbReference>
<protein>
    <submittedName>
        <fullName evidence="2">DUF2188 domain-containing protein</fullName>
    </submittedName>
</protein>
<sequence>MPWNKKDYPDSMKNLPDNVREKAIEIANALLEDGCEEGRSIAIAIDRARSSVGKGHGSDEGRPVYHLQPKENDDGWQLIKEEGKRSILSDETKGGLSDEAKDYVKEHDGILVVHREDGSEERRLYEN</sequence>
<accession>A0A6I1FFM6</accession>
<dbReference type="Proteomes" id="UP000429595">
    <property type="component" value="Unassembled WGS sequence"/>
</dbReference>
<evidence type="ECO:0000313" key="2">
    <source>
        <dbReference type="EMBL" id="KAB7706963.1"/>
    </source>
</evidence>
<keyword evidence="3" id="KW-1185">Reference proteome</keyword>
<feature type="region of interest" description="Disordered" evidence="1">
    <location>
        <begin position="50"/>
        <end position="71"/>
    </location>
</feature>
<dbReference type="RefSeq" id="WP_152150744.1">
    <property type="nucleotide sequence ID" value="NZ_WEIO01000004.1"/>
</dbReference>
<feature type="compositionally biased region" description="Basic and acidic residues" evidence="1">
    <location>
        <begin position="56"/>
        <end position="71"/>
    </location>
</feature>
<dbReference type="InterPro" id="IPR018691">
    <property type="entry name" value="DUF2188"/>
</dbReference>
<evidence type="ECO:0000256" key="1">
    <source>
        <dbReference type="SAM" id="MobiDB-lite"/>
    </source>
</evidence>
<gene>
    <name evidence="2" type="ORF">F9802_08020</name>
</gene>
<dbReference type="AlphaFoldDB" id="A0A6I1FFM6"/>
<reference evidence="2 3" key="1">
    <citation type="submission" date="2019-10" db="EMBL/GenBank/DDBJ databases">
        <title>Bacillus aerolatum sp. nov., isolated from bioaerosol of sport playgrounds.</title>
        <authorList>
            <person name="Chen P."/>
            <person name="Zhang G."/>
        </authorList>
    </citation>
    <scope>NUCLEOTIDE SEQUENCE [LARGE SCALE GENOMIC DNA]</scope>
    <source>
        <strain evidence="2 3">CX253</strain>
    </source>
</reference>
<evidence type="ECO:0000313" key="3">
    <source>
        <dbReference type="Proteomes" id="UP000429595"/>
    </source>
</evidence>
<name>A0A6I1FFM6_9BACI</name>
<comment type="caution">
    <text evidence="2">The sequence shown here is derived from an EMBL/GenBank/DDBJ whole genome shotgun (WGS) entry which is preliminary data.</text>
</comment>
<organism evidence="2 3">
    <name type="scientific">Bacillus aerolatus</name>
    <dbReference type="NCBI Taxonomy" id="2653354"/>
    <lineage>
        <taxon>Bacteria</taxon>
        <taxon>Bacillati</taxon>
        <taxon>Bacillota</taxon>
        <taxon>Bacilli</taxon>
        <taxon>Bacillales</taxon>
        <taxon>Bacillaceae</taxon>
        <taxon>Bacillus</taxon>
    </lineage>
</organism>
<proteinExistence type="predicted"/>
<dbReference type="Pfam" id="PF09954">
    <property type="entry name" value="DUF2188"/>
    <property type="match status" value="1"/>
</dbReference>